<reference evidence="3 4" key="1">
    <citation type="submission" date="2016-10" db="EMBL/GenBank/DDBJ databases">
        <authorList>
            <person name="de Groot N.N."/>
        </authorList>
    </citation>
    <scope>NUCLEOTIDE SEQUENCE [LARGE SCALE GENOMIC DNA]</scope>
    <source>
        <strain evidence="3 4">LMG 23650</strain>
    </source>
</reference>
<sequence length="252" mass="27624">MINHRVAAVSGGTSGIGYAVLETLVQADVKVSFSGRRTERIQQIAVEHNESRHRVEGVAADAVDEDHVDRLFEAANHAFGERPSAFVLCAGRGLPGSVTGSDASLWEELLRVNVLGVMRQLRACATFFKDTYRSASGDIRDIVVIGSTVGRTLSAGNPVYGATKFALHSLVESLRVELCEHSVRVSLIEPGFVKTEFQATAGYDMKWFNEIEQTQGPLLSAQDVATSIRFVLEQPPHVHIDDIRIRPTRQRA</sequence>
<dbReference type="NCBIfam" id="NF038213">
    <property type="entry name" value="SDR_TniO_fam"/>
    <property type="match status" value="1"/>
</dbReference>
<comment type="similarity">
    <text evidence="1">Belongs to the short-chain dehydrogenases/reductases (SDR) family.</text>
</comment>
<dbReference type="Proteomes" id="UP000199548">
    <property type="component" value="Unassembled WGS sequence"/>
</dbReference>
<dbReference type="Pfam" id="PF00106">
    <property type="entry name" value="adh_short"/>
    <property type="match status" value="1"/>
</dbReference>
<evidence type="ECO:0000313" key="4">
    <source>
        <dbReference type="Proteomes" id="UP000199548"/>
    </source>
</evidence>
<dbReference type="InterPro" id="IPR020904">
    <property type="entry name" value="Sc_DH/Rdtase_CS"/>
</dbReference>
<dbReference type="PRINTS" id="PR00081">
    <property type="entry name" value="GDHRDH"/>
</dbReference>
<dbReference type="STRING" id="420953.SAMN05192543_11086"/>
<dbReference type="OrthoDB" id="9810734at2"/>
<dbReference type="GO" id="GO:0016491">
    <property type="term" value="F:oxidoreductase activity"/>
    <property type="evidence" value="ECO:0007669"/>
    <property type="project" value="UniProtKB-KW"/>
</dbReference>
<name>A0A1I3TSR9_9BURK</name>
<gene>
    <name evidence="3" type="ORF">SAMN05192543_11086</name>
</gene>
<dbReference type="InterPro" id="IPR002347">
    <property type="entry name" value="SDR_fam"/>
</dbReference>
<evidence type="ECO:0000256" key="1">
    <source>
        <dbReference type="ARBA" id="ARBA00006484"/>
    </source>
</evidence>
<dbReference type="EMBL" id="FOQU01000010">
    <property type="protein sequence ID" value="SFJ73379.1"/>
    <property type="molecule type" value="Genomic_DNA"/>
</dbReference>
<protein>
    <submittedName>
        <fullName evidence="3">NADP-dependent 3-hydroxy acid dehydrogenase YdfG</fullName>
    </submittedName>
</protein>
<accession>A0A1I3TSR9</accession>
<evidence type="ECO:0000313" key="3">
    <source>
        <dbReference type="EMBL" id="SFJ73379.1"/>
    </source>
</evidence>
<organism evidence="3 4">
    <name type="scientific">Paraburkholderia megapolitana</name>
    <dbReference type="NCBI Taxonomy" id="420953"/>
    <lineage>
        <taxon>Bacteria</taxon>
        <taxon>Pseudomonadati</taxon>
        <taxon>Pseudomonadota</taxon>
        <taxon>Betaproteobacteria</taxon>
        <taxon>Burkholderiales</taxon>
        <taxon>Burkholderiaceae</taxon>
        <taxon>Paraburkholderia</taxon>
    </lineage>
</organism>
<dbReference type="SUPFAM" id="SSF51735">
    <property type="entry name" value="NAD(P)-binding Rossmann-fold domains"/>
    <property type="match status" value="1"/>
</dbReference>
<dbReference type="InterPro" id="IPR036291">
    <property type="entry name" value="NAD(P)-bd_dom_sf"/>
</dbReference>
<dbReference type="PANTHER" id="PTHR43115">
    <property type="entry name" value="DEHYDROGENASE/REDUCTASE SDR FAMILY MEMBER 11"/>
    <property type="match status" value="1"/>
</dbReference>
<proteinExistence type="inferred from homology"/>
<keyword evidence="4" id="KW-1185">Reference proteome</keyword>
<keyword evidence="2" id="KW-0560">Oxidoreductase</keyword>
<dbReference type="CDD" id="cd05233">
    <property type="entry name" value="SDR_c"/>
    <property type="match status" value="1"/>
</dbReference>
<dbReference type="Gene3D" id="3.40.50.720">
    <property type="entry name" value="NAD(P)-binding Rossmann-like Domain"/>
    <property type="match status" value="1"/>
</dbReference>
<dbReference type="PANTHER" id="PTHR43115:SF4">
    <property type="entry name" value="DEHYDROGENASE_REDUCTASE SDR FAMILY MEMBER 11"/>
    <property type="match status" value="1"/>
</dbReference>
<dbReference type="RefSeq" id="WP_091018393.1">
    <property type="nucleotide sequence ID" value="NZ_CP041745.1"/>
</dbReference>
<dbReference type="PROSITE" id="PS00061">
    <property type="entry name" value="ADH_SHORT"/>
    <property type="match status" value="1"/>
</dbReference>
<evidence type="ECO:0000256" key="2">
    <source>
        <dbReference type="ARBA" id="ARBA00023002"/>
    </source>
</evidence>
<dbReference type="AlphaFoldDB" id="A0A1I3TSR9"/>